<dbReference type="EMBL" id="BSXT01001389">
    <property type="protein sequence ID" value="GMF41945.1"/>
    <property type="molecule type" value="Genomic_DNA"/>
</dbReference>
<proteinExistence type="predicted"/>
<keyword evidence="2" id="KW-1185">Reference proteome</keyword>
<dbReference type="AlphaFoldDB" id="A0A9W7CX11"/>
<sequence length="126" mass="14326">MLNGYLRSNHALVGTTMISITWDPSPSRPPFAEPHMKSSPTVETAPLCEAPQDTDLIFRFPGNLTSSGVNEYCLYSFPTIPTPNFPLHADPQVYNLPSESIAALCEWEHEIWRRFKSCTNMRKRQQ</sequence>
<dbReference type="Proteomes" id="UP001165121">
    <property type="component" value="Unassembled WGS sequence"/>
</dbReference>
<protein>
    <submittedName>
        <fullName evidence="1">Unnamed protein product</fullName>
    </submittedName>
</protein>
<comment type="caution">
    <text evidence="1">The sequence shown here is derived from an EMBL/GenBank/DDBJ whole genome shotgun (WGS) entry which is preliminary data.</text>
</comment>
<accession>A0A9W7CX11</accession>
<organism evidence="1 2">
    <name type="scientific">Phytophthora fragariaefolia</name>
    <dbReference type="NCBI Taxonomy" id="1490495"/>
    <lineage>
        <taxon>Eukaryota</taxon>
        <taxon>Sar</taxon>
        <taxon>Stramenopiles</taxon>
        <taxon>Oomycota</taxon>
        <taxon>Peronosporomycetes</taxon>
        <taxon>Peronosporales</taxon>
        <taxon>Peronosporaceae</taxon>
        <taxon>Phytophthora</taxon>
    </lineage>
</organism>
<gene>
    <name evidence="1" type="ORF">Pfra01_001350200</name>
</gene>
<evidence type="ECO:0000313" key="1">
    <source>
        <dbReference type="EMBL" id="GMF41945.1"/>
    </source>
</evidence>
<reference evidence="1" key="1">
    <citation type="submission" date="2023-04" db="EMBL/GenBank/DDBJ databases">
        <title>Phytophthora fragariaefolia NBRC 109709.</title>
        <authorList>
            <person name="Ichikawa N."/>
            <person name="Sato H."/>
            <person name="Tonouchi N."/>
        </authorList>
    </citation>
    <scope>NUCLEOTIDE SEQUENCE</scope>
    <source>
        <strain evidence="1">NBRC 109709</strain>
    </source>
</reference>
<evidence type="ECO:0000313" key="2">
    <source>
        <dbReference type="Proteomes" id="UP001165121"/>
    </source>
</evidence>
<name>A0A9W7CX11_9STRA</name>